<name>E6QPB1_9ZZZZ</name>
<organism evidence="2">
    <name type="scientific">mine drainage metagenome</name>
    <dbReference type="NCBI Taxonomy" id="410659"/>
    <lineage>
        <taxon>unclassified sequences</taxon>
        <taxon>metagenomes</taxon>
        <taxon>ecological metagenomes</taxon>
    </lineage>
</organism>
<evidence type="ECO:0000313" key="2">
    <source>
        <dbReference type="EMBL" id="CBI09082.1"/>
    </source>
</evidence>
<feature type="compositionally biased region" description="Low complexity" evidence="1">
    <location>
        <begin position="131"/>
        <end position="149"/>
    </location>
</feature>
<gene>
    <name evidence="2" type="ORF">CARN6_2631</name>
</gene>
<evidence type="ECO:0000256" key="1">
    <source>
        <dbReference type="SAM" id="MobiDB-lite"/>
    </source>
</evidence>
<dbReference type="EMBL" id="CABQ01000315">
    <property type="protein sequence ID" value="CBI09082.1"/>
    <property type="molecule type" value="Genomic_DNA"/>
</dbReference>
<accession>E6QPB1</accession>
<sequence>MRTLAHICYTSLMDEHYTLDTPDDVLAANPVAAALVAALRDNHEEQTPKRVLVEPFRELIAELRGRGRSWDTITNILNEHGVPISRAQLARLFTPRSGRTRGLGARPTAETATPSDRPSSGRLAVVGGGSTPAATPARPATHGPKGYTL</sequence>
<reference evidence="2" key="1">
    <citation type="submission" date="2009-10" db="EMBL/GenBank/DDBJ databases">
        <title>Diversity of trophic interactions inside an arsenic-rich microbial ecosystem.</title>
        <authorList>
            <person name="Bertin P.N."/>
            <person name="Heinrich-Salmeron A."/>
            <person name="Pelletier E."/>
            <person name="Goulhen-Chollet F."/>
            <person name="Arsene-Ploetze F."/>
            <person name="Gallien S."/>
            <person name="Calteau A."/>
            <person name="Vallenet D."/>
            <person name="Casiot C."/>
            <person name="Chane-Woon-Ming B."/>
            <person name="Giloteaux L."/>
            <person name="Barakat M."/>
            <person name="Bonnefoy V."/>
            <person name="Bruneel O."/>
            <person name="Chandler M."/>
            <person name="Cleiss J."/>
            <person name="Duran R."/>
            <person name="Elbaz-Poulichet F."/>
            <person name="Fonknechten N."/>
            <person name="Lauga B."/>
            <person name="Mornico D."/>
            <person name="Ortet P."/>
            <person name="Schaeffer C."/>
            <person name="Siguier P."/>
            <person name="Alexander Thil Smith A."/>
            <person name="Van Dorsselaer A."/>
            <person name="Weissenbach J."/>
            <person name="Medigue C."/>
            <person name="Le Paslier D."/>
        </authorList>
    </citation>
    <scope>NUCLEOTIDE SEQUENCE</scope>
</reference>
<feature type="region of interest" description="Disordered" evidence="1">
    <location>
        <begin position="96"/>
        <end position="149"/>
    </location>
</feature>
<proteinExistence type="predicted"/>
<dbReference type="AlphaFoldDB" id="E6QPB1"/>
<protein>
    <submittedName>
        <fullName evidence="2">Uncharacterized protein</fullName>
    </submittedName>
</protein>
<comment type="caution">
    <text evidence="2">The sequence shown here is derived from an EMBL/GenBank/DDBJ whole genome shotgun (WGS) entry which is preliminary data.</text>
</comment>